<dbReference type="KEGG" id="vg:10399591"/>
<dbReference type="OrthoDB" id="34247at10239"/>
<dbReference type="EMBL" id="HQ113105">
    <property type="protein sequence ID" value="AEA06859.1"/>
    <property type="molecule type" value="Genomic_DNA"/>
</dbReference>
<evidence type="ECO:0000313" key="2">
    <source>
        <dbReference type="Proteomes" id="UP000203366"/>
    </source>
</evidence>
<dbReference type="RefSeq" id="YP_004346971.1">
    <property type="nucleotide sequence ID" value="NC_015326.1"/>
</dbReference>
<gene>
    <name evidence="1" type="ORF">LAU_0003</name>
</gene>
<name>F2WKT6_9VIRU</name>
<sequence>MDKIFSHEAIRLSRFLSSLCCRSFQGRKNIQQKVEEESLRNLCGFHPSGKSHRLQNSRETVELVNGNEFFRGDQYEMERLFDDRIVGWRTRELPENTKCLEEWWGIHGSSFRLPDSEYTFVRNHHNLWTYSPDIHPEQTFVVLEKSREKIKTRLYESFWLEDEKLHNRIQKLPKNRVFVDFGQECVFEVHGLKKGHILLHTLSLREAFPSLTSEDWRE</sequence>
<dbReference type="GeneID" id="10399591"/>
<accession>F2WKT6</accession>
<organism evidence="1 2">
    <name type="scientific">Lausannevirus</name>
    <dbReference type="NCBI Taxonomy" id="999883"/>
    <lineage>
        <taxon>Viruses</taxon>
        <taxon>Varidnaviria</taxon>
        <taxon>Bamfordvirae</taxon>
        <taxon>Nucleocytoviricota</taxon>
        <taxon>Megaviricetes</taxon>
        <taxon>Pimascovirales</taxon>
        <taxon>Pimascovirales incertae sedis</taxon>
        <taxon>Marseilleviridae</taxon>
        <taxon>Losannavirus</taxon>
        <taxon>Losannavirus lausannense</taxon>
    </lineage>
</organism>
<protein>
    <submittedName>
        <fullName evidence="1">Uncharacterized protein</fullName>
    </submittedName>
</protein>
<reference evidence="1 2" key="1">
    <citation type="journal article" date="2011" name="Environ. Microbiol.">
        <title>Lausannevirus, a giant amoebal virus encoding histone doublets.</title>
        <authorList>
            <person name="Thomas V."/>
            <person name="Bertelli C."/>
            <person name="Collyn F."/>
            <person name="Casson N."/>
            <person name="Telenti A."/>
            <person name="Goesmann A."/>
            <person name="Croxatto A."/>
            <person name="Greub G."/>
        </authorList>
    </citation>
    <scope>NUCLEOTIDE SEQUENCE [LARGE SCALE GENOMIC DNA]</scope>
    <source>
        <strain evidence="1">7715</strain>
    </source>
</reference>
<proteinExistence type="predicted"/>
<evidence type="ECO:0000313" key="1">
    <source>
        <dbReference type="EMBL" id="AEA06859.1"/>
    </source>
</evidence>
<dbReference type="Proteomes" id="UP000203366">
    <property type="component" value="Segment"/>
</dbReference>
<keyword evidence="2" id="KW-1185">Reference proteome</keyword>